<comment type="caution">
    <text evidence="2">The sequence shown here is derived from an EMBL/GenBank/DDBJ whole genome shotgun (WGS) entry which is preliminary data.</text>
</comment>
<feature type="compositionally biased region" description="Gly residues" evidence="1">
    <location>
        <begin position="62"/>
        <end position="72"/>
    </location>
</feature>
<evidence type="ECO:0000256" key="1">
    <source>
        <dbReference type="SAM" id="MobiDB-lite"/>
    </source>
</evidence>
<dbReference type="PANTHER" id="PTHR39162:SF1">
    <property type="entry name" value="SPORULATION PROTEIN YTFJ"/>
    <property type="match status" value="1"/>
</dbReference>
<protein>
    <recommendedName>
        <fullName evidence="3">Sporulation protein YtfJ</fullName>
    </recommendedName>
</protein>
<dbReference type="PIRSF" id="PIRSF021377">
    <property type="entry name" value="YtfJ"/>
    <property type="match status" value="1"/>
</dbReference>
<dbReference type="PANTHER" id="PTHR39162">
    <property type="entry name" value="GLL3345 PROTEIN"/>
    <property type="match status" value="1"/>
</dbReference>
<gene>
    <name evidence="2" type="ORF">S06H3_50083</name>
</gene>
<accession>X1N9N3</accession>
<dbReference type="InterPro" id="IPR014229">
    <property type="entry name" value="Spore_YtfJ"/>
</dbReference>
<evidence type="ECO:0008006" key="3">
    <source>
        <dbReference type="Google" id="ProtNLM"/>
    </source>
</evidence>
<name>X1N9N3_9ZZZZ</name>
<organism evidence="2">
    <name type="scientific">marine sediment metagenome</name>
    <dbReference type="NCBI Taxonomy" id="412755"/>
    <lineage>
        <taxon>unclassified sequences</taxon>
        <taxon>metagenomes</taxon>
        <taxon>ecological metagenomes</taxon>
    </lineage>
</organism>
<reference evidence="2" key="1">
    <citation type="journal article" date="2014" name="Front. Microbiol.">
        <title>High frequency of phylogenetically diverse reductive dehalogenase-homologous genes in deep subseafloor sedimentary metagenomes.</title>
        <authorList>
            <person name="Kawai M."/>
            <person name="Futagami T."/>
            <person name="Toyoda A."/>
            <person name="Takaki Y."/>
            <person name="Nishi S."/>
            <person name="Hori S."/>
            <person name="Arai W."/>
            <person name="Tsubouchi T."/>
            <person name="Morono Y."/>
            <person name="Uchiyama I."/>
            <person name="Ito T."/>
            <person name="Fujiyama A."/>
            <person name="Inagaki F."/>
            <person name="Takami H."/>
        </authorList>
    </citation>
    <scope>NUCLEOTIDE SEQUENCE</scope>
    <source>
        <strain evidence="2">Expedition CK06-06</strain>
    </source>
</reference>
<proteinExistence type="predicted"/>
<feature type="region of interest" description="Disordered" evidence="1">
    <location>
        <begin position="50"/>
        <end position="72"/>
    </location>
</feature>
<dbReference type="EMBL" id="BARV01031675">
    <property type="protein sequence ID" value="GAI40338.1"/>
    <property type="molecule type" value="Genomic_DNA"/>
</dbReference>
<dbReference type="AlphaFoldDB" id="X1N9N3"/>
<evidence type="ECO:0000313" key="2">
    <source>
        <dbReference type="EMBL" id="GAI40338.1"/>
    </source>
</evidence>
<sequence length="121" mass="12149">MEDVEKLVKTSLGEIEKVLSAKTVVGEPIIIEGRTIIPLISIGFGFGAGGGSAKAEAKQQGEGAGGGTGGGAGVKPVAVIIVDKDGVRIEPIKGGTASVLEKVGEVIGKAVEKRGEKKKEA</sequence>
<dbReference type="Pfam" id="PF09579">
    <property type="entry name" value="Spore_YtfJ"/>
    <property type="match status" value="1"/>
</dbReference>